<reference evidence="1 2" key="1">
    <citation type="submission" date="2022-06" db="EMBL/GenBank/DDBJ databases">
        <title>Endosaccharibacter gen. nov., sp. nov., endophytic bacteria isolated from sugarcane.</title>
        <authorList>
            <person name="Pitiwittayakul N."/>
            <person name="Yukphan P."/>
            <person name="Charoenyingcharoen P."/>
            <person name="Tanasupawat S."/>
        </authorList>
    </citation>
    <scope>NUCLEOTIDE SEQUENCE [LARGE SCALE GENOMIC DNA]</scope>
    <source>
        <strain evidence="1 2">KSS8</strain>
    </source>
</reference>
<dbReference type="Proteomes" id="UP001524587">
    <property type="component" value="Unassembled WGS sequence"/>
</dbReference>
<evidence type="ECO:0000313" key="2">
    <source>
        <dbReference type="Proteomes" id="UP001524587"/>
    </source>
</evidence>
<organism evidence="1 2">
    <name type="scientific">Endosaccharibacter trunci</name>
    <dbReference type="NCBI Taxonomy" id="2812733"/>
    <lineage>
        <taxon>Bacteria</taxon>
        <taxon>Pseudomonadati</taxon>
        <taxon>Pseudomonadota</taxon>
        <taxon>Alphaproteobacteria</taxon>
        <taxon>Acetobacterales</taxon>
        <taxon>Acetobacteraceae</taxon>
        <taxon>Endosaccharibacter</taxon>
    </lineage>
</organism>
<gene>
    <name evidence="1" type="ORF">NFI95_12270</name>
</gene>
<protein>
    <submittedName>
        <fullName evidence="1">Uncharacterized protein</fullName>
    </submittedName>
</protein>
<accession>A0ABT1W8K4</accession>
<keyword evidence="2" id="KW-1185">Reference proteome</keyword>
<name>A0ABT1W8K4_9PROT</name>
<sequence length="212" mass="23362">MSEPVPDLLRDLCGRFEAIEGLWSPAQRGKRPKLLGANDIAPTAVLNRFLVPGIYGQIFFAGRFPKFIEQDVASSDDYVCFDIDSDQVDFVLLCNDVFPALTDAFGSYRAALETDAVVSAADFEKVRAQSKTKPDSDGRNGVIRLWPVCFMDDLLCRRSFDLSAEEVVEGLAPHCERAELRNNGALIIATTELLTGAAMDEVDARLRRALQG</sequence>
<evidence type="ECO:0000313" key="1">
    <source>
        <dbReference type="EMBL" id="MCQ8279220.1"/>
    </source>
</evidence>
<comment type="caution">
    <text evidence="1">The sequence shown here is derived from an EMBL/GenBank/DDBJ whole genome shotgun (WGS) entry which is preliminary data.</text>
</comment>
<dbReference type="EMBL" id="JAMSKV010000010">
    <property type="protein sequence ID" value="MCQ8279220.1"/>
    <property type="molecule type" value="Genomic_DNA"/>
</dbReference>
<proteinExistence type="predicted"/>
<dbReference type="RefSeq" id="WP_422864705.1">
    <property type="nucleotide sequence ID" value="NZ_JAMSKV010000010.1"/>
</dbReference>